<dbReference type="AlphaFoldDB" id="C9LNU8"/>
<evidence type="ECO:0000313" key="4">
    <source>
        <dbReference type="Proteomes" id="UP000004736"/>
    </source>
</evidence>
<evidence type="ECO:0000313" key="3">
    <source>
        <dbReference type="EMBL" id="EEW97234.1"/>
    </source>
</evidence>
<proteinExistence type="predicted"/>
<dbReference type="Pfam" id="PF02371">
    <property type="entry name" value="Transposase_20"/>
    <property type="match status" value="1"/>
</dbReference>
<comment type="caution">
    <text evidence="3">The sequence shown here is derived from an EMBL/GenBank/DDBJ whole genome shotgun (WGS) entry which is preliminary data.</text>
</comment>
<name>C9LNU8_9FIRM</name>
<dbReference type="GO" id="GO:0004803">
    <property type="term" value="F:transposase activity"/>
    <property type="evidence" value="ECO:0007669"/>
    <property type="project" value="InterPro"/>
</dbReference>
<protein>
    <submittedName>
        <fullName evidence="3">Transposase</fullName>
    </submittedName>
</protein>
<dbReference type="EMBL" id="ACIM02000001">
    <property type="protein sequence ID" value="EEW97234.1"/>
    <property type="molecule type" value="Genomic_DNA"/>
</dbReference>
<organism evidence="3 4">
    <name type="scientific">Dialister invisus DSM 15470</name>
    <dbReference type="NCBI Taxonomy" id="592028"/>
    <lineage>
        <taxon>Bacteria</taxon>
        <taxon>Bacillati</taxon>
        <taxon>Bacillota</taxon>
        <taxon>Negativicutes</taxon>
        <taxon>Veillonellales</taxon>
        <taxon>Veillonellaceae</taxon>
        <taxon>Dialister</taxon>
    </lineage>
</organism>
<dbReference type="HOGENOM" id="CLU_036902_4_8_9"/>
<keyword evidence="4" id="KW-1185">Reference proteome</keyword>
<evidence type="ECO:0000259" key="1">
    <source>
        <dbReference type="Pfam" id="PF01548"/>
    </source>
</evidence>
<dbReference type="GO" id="GO:0003677">
    <property type="term" value="F:DNA binding"/>
    <property type="evidence" value="ECO:0007669"/>
    <property type="project" value="InterPro"/>
</dbReference>
<dbReference type="InterPro" id="IPR003346">
    <property type="entry name" value="Transposase_20"/>
</dbReference>
<dbReference type="Proteomes" id="UP000004736">
    <property type="component" value="Unassembled WGS sequence"/>
</dbReference>
<gene>
    <name evidence="3" type="ORF">GCWU000321_01221</name>
</gene>
<dbReference type="NCBIfam" id="NF033542">
    <property type="entry name" value="transpos_IS110"/>
    <property type="match status" value="1"/>
</dbReference>
<feature type="domain" description="Transposase IS110-like N-terminal" evidence="1">
    <location>
        <begin position="9"/>
        <end position="168"/>
    </location>
</feature>
<evidence type="ECO:0000259" key="2">
    <source>
        <dbReference type="Pfam" id="PF02371"/>
    </source>
</evidence>
<dbReference type="eggNOG" id="COG3547">
    <property type="taxonomic scope" value="Bacteria"/>
</dbReference>
<feature type="domain" description="Transposase IS116/IS110/IS902 C-terminal" evidence="2">
    <location>
        <begin position="274"/>
        <end position="356"/>
    </location>
</feature>
<dbReference type="InterPro" id="IPR002525">
    <property type="entry name" value="Transp_IS110-like_N"/>
</dbReference>
<dbReference type="Pfam" id="PF01548">
    <property type="entry name" value="DEDD_Tnp_IS110"/>
    <property type="match status" value="1"/>
</dbReference>
<dbReference type="PANTHER" id="PTHR33055:SF15">
    <property type="entry name" value="TRANSPOSASE-RELATED"/>
    <property type="match status" value="1"/>
</dbReference>
<reference evidence="3" key="1">
    <citation type="submission" date="2009-09" db="EMBL/GenBank/DDBJ databases">
        <authorList>
            <person name="Weinstock G."/>
            <person name="Sodergren E."/>
            <person name="Clifton S."/>
            <person name="Fulton L."/>
            <person name="Fulton B."/>
            <person name="Courtney L."/>
            <person name="Fronick C."/>
            <person name="Harrison M."/>
            <person name="Strong C."/>
            <person name="Farmer C."/>
            <person name="Delahaunty K."/>
            <person name="Markovic C."/>
            <person name="Hall O."/>
            <person name="Minx P."/>
            <person name="Tomlinson C."/>
            <person name="Mitreva M."/>
            <person name="Nelson J."/>
            <person name="Hou S."/>
            <person name="Wollam A."/>
            <person name="Pepin K.H."/>
            <person name="Johnson M."/>
            <person name="Bhonagiri V."/>
            <person name="Nash W.E."/>
            <person name="Warren W."/>
            <person name="Chinwalla A."/>
            <person name="Mardis E.R."/>
            <person name="Wilson R.K."/>
        </authorList>
    </citation>
    <scope>NUCLEOTIDE SEQUENCE [LARGE SCALE GENOMIC DNA]</scope>
    <source>
        <strain evidence="3">DSM 15470</strain>
    </source>
</reference>
<dbReference type="PANTHER" id="PTHR33055">
    <property type="entry name" value="TRANSPOSASE FOR INSERTION SEQUENCE ELEMENT IS1111A"/>
    <property type="match status" value="1"/>
</dbReference>
<dbReference type="InterPro" id="IPR047650">
    <property type="entry name" value="Transpos_IS110"/>
</dbReference>
<sequence length="395" mass="44735">MGGYNMILVGIDVAKDKHDCCIINSDGEFPEEVFSILNNREGYETLYKRICSLAVDLAKVKVGLESTGHYSSNLLAFLLDKHLTAYVINPLRVNLFRKGQSLRRTKTDKIDSRNIAHLLMTDSSLKPYSLSSYHMEELKSLTRYRAFIVRERTKLKTSIARLVTILFPELEQLVSSIHIHSIYAMLEEFLGSAYIAAAHLTRLTALLLKASRGRFGRETAIRIRDTAKRSIGAVSPAKSMELQHTIAHLRVYDQEIGEIESEIEKIMDDVNSPITSVPGIGMQMGAVILAEIGSFRRFDSPDKILAYAGMSPSMYQSGKLTGSYSRMEKRGSRYLRYALFNVTRYVCHYDPGFTAYLSKKRKEGKHYYVAISHAVKRLVRVLYAMEISGNRYKTA</sequence>
<accession>C9LNU8</accession>
<dbReference type="GO" id="GO:0006313">
    <property type="term" value="P:DNA transposition"/>
    <property type="evidence" value="ECO:0007669"/>
    <property type="project" value="InterPro"/>
</dbReference>